<dbReference type="Proteomes" id="UP000199659">
    <property type="component" value="Unassembled WGS sequence"/>
</dbReference>
<dbReference type="EMBL" id="FOYZ01000001">
    <property type="protein sequence ID" value="SFR56572.1"/>
    <property type="molecule type" value="Genomic_DNA"/>
</dbReference>
<protein>
    <submittedName>
        <fullName evidence="2">Ig-like domain (Group 2)</fullName>
    </submittedName>
</protein>
<dbReference type="InterPro" id="IPR003343">
    <property type="entry name" value="Big_2"/>
</dbReference>
<evidence type="ECO:0000259" key="1">
    <source>
        <dbReference type="SMART" id="SM00635"/>
    </source>
</evidence>
<evidence type="ECO:0000313" key="2">
    <source>
        <dbReference type="EMBL" id="SFR56572.1"/>
    </source>
</evidence>
<proteinExistence type="predicted"/>
<dbReference type="AlphaFoldDB" id="A0A1I6HQ41"/>
<dbReference type="InterPro" id="IPR008964">
    <property type="entry name" value="Invasin/intimin_cell_adhesion"/>
</dbReference>
<accession>A0A1I6HQ41</accession>
<name>A0A1I6HQ41_9FIRM</name>
<dbReference type="SMART" id="SM00635">
    <property type="entry name" value="BID_2"/>
    <property type="match status" value="2"/>
</dbReference>
<sequence>MKAHLLHLQKRLLTISFFILLLSLLPITSFGLLSRSTIVQADEGETERLNVDSKSLVRDDTYTLKVYRTNPEQKIFFKSSDTDVATVKKTDTKEAEVTGVSVGTATITVTIKEGFKVTATLKCEITVTPPALSVKFSENTIDVVVGDRYVLKRDLKPLSTAENPIFISSDPSVVSVSTKGVITAIAPGEVTISVSIANGVTDICKIIVSEASPVTGDKGSATS</sequence>
<gene>
    <name evidence="2" type="ORF">SAMN05661086_00163</name>
</gene>
<reference evidence="2 3" key="1">
    <citation type="submission" date="2016-10" db="EMBL/GenBank/DDBJ databases">
        <authorList>
            <person name="de Groot N.N."/>
        </authorList>
    </citation>
    <scope>NUCLEOTIDE SEQUENCE [LARGE SCALE GENOMIC DNA]</scope>
    <source>
        <strain evidence="2 3">743A</strain>
    </source>
</reference>
<dbReference type="OrthoDB" id="2038592at2"/>
<organism evidence="2 3">
    <name type="scientific">Anaeromicropila populeti</name>
    <dbReference type="NCBI Taxonomy" id="37658"/>
    <lineage>
        <taxon>Bacteria</taxon>
        <taxon>Bacillati</taxon>
        <taxon>Bacillota</taxon>
        <taxon>Clostridia</taxon>
        <taxon>Lachnospirales</taxon>
        <taxon>Lachnospiraceae</taxon>
        <taxon>Anaeromicropila</taxon>
    </lineage>
</organism>
<dbReference type="STRING" id="37658.SAMN05661086_00163"/>
<dbReference type="RefSeq" id="WP_092558794.1">
    <property type="nucleotide sequence ID" value="NZ_FOYZ01000001.1"/>
</dbReference>
<feature type="domain" description="BIG2" evidence="1">
    <location>
        <begin position="45"/>
        <end position="120"/>
    </location>
</feature>
<dbReference type="SUPFAM" id="SSF49373">
    <property type="entry name" value="Invasin/intimin cell-adhesion fragments"/>
    <property type="match status" value="2"/>
</dbReference>
<keyword evidence="3" id="KW-1185">Reference proteome</keyword>
<evidence type="ECO:0000313" key="3">
    <source>
        <dbReference type="Proteomes" id="UP000199659"/>
    </source>
</evidence>
<dbReference type="Gene3D" id="2.60.40.1080">
    <property type="match status" value="2"/>
</dbReference>
<feature type="domain" description="BIG2" evidence="1">
    <location>
        <begin position="130"/>
        <end position="206"/>
    </location>
</feature>
<dbReference type="Pfam" id="PF02368">
    <property type="entry name" value="Big_2"/>
    <property type="match status" value="2"/>
</dbReference>